<dbReference type="SUPFAM" id="SSF74650">
    <property type="entry name" value="Galactose mutarotase-like"/>
    <property type="match status" value="1"/>
</dbReference>
<evidence type="ECO:0000313" key="6">
    <source>
        <dbReference type="Proteomes" id="UP000245202"/>
    </source>
</evidence>
<dbReference type="Gene3D" id="2.60.40.1180">
    <property type="entry name" value="Golgi alpha-mannosidase II"/>
    <property type="match status" value="2"/>
</dbReference>
<dbReference type="GO" id="GO:0030246">
    <property type="term" value="F:carbohydrate binding"/>
    <property type="evidence" value="ECO:0007669"/>
    <property type="project" value="InterPro"/>
</dbReference>
<keyword evidence="2" id="KW-0378">Hydrolase</keyword>
<keyword evidence="2" id="KW-0326">Glycosidase</keyword>
<comment type="similarity">
    <text evidence="1 2">Belongs to the glycosyl hydrolase 31 family.</text>
</comment>
<dbReference type="SUPFAM" id="SSF51445">
    <property type="entry name" value="(Trans)glycosidases"/>
    <property type="match status" value="1"/>
</dbReference>
<keyword evidence="6" id="KW-1185">Reference proteome</keyword>
<dbReference type="Proteomes" id="UP000245202">
    <property type="component" value="Unassembled WGS sequence"/>
</dbReference>
<gene>
    <name evidence="5" type="ORF">PAT3040_06031</name>
</gene>
<dbReference type="Pfam" id="PF01055">
    <property type="entry name" value="Glyco_hydro_31_2nd"/>
    <property type="match status" value="1"/>
</dbReference>
<dbReference type="GO" id="GO:0004553">
    <property type="term" value="F:hydrolase activity, hydrolyzing O-glycosyl compounds"/>
    <property type="evidence" value="ECO:0007669"/>
    <property type="project" value="InterPro"/>
</dbReference>
<feature type="domain" description="Glycosyl hydrolase family 31 C-terminal" evidence="4">
    <location>
        <begin position="523"/>
        <end position="628"/>
    </location>
</feature>
<dbReference type="AlphaFoldDB" id="A0A2R5F007"/>
<protein>
    <submittedName>
        <fullName evidence="5">ABC transporter substrate-binding protein</fullName>
    </submittedName>
</protein>
<organism evidence="5 6">
    <name type="scientific">Paenibacillus agaridevorans</name>
    <dbReference type="NCBI Taxonomy" id="171404"/>
    <lineage>
        <taxon>Bacteria</taxon>
        <taxon>Bacillati</taxon>
        <taxon>Bacillota</taxon>
        <taxon>Bacilli</taxon>
        <taxon>Bacillales</taxon>
        <taxon>Paenibacillaceae</taxon>
        <taxon>Paenibacillus</taxon>
    </lineage>
</organism>
<comment type="caution">
    <text evidence="5">The sequence shown here is derived from an EMBL/GenBank/DDBJ whole genome shotgun (WGS) entry which is preliminary data.</text>
</comment>
<evidence type="ECO:0000259" key="4">
    <source>
        <dbReference type="Pfam" id="PF21365"/>
    </source>
</evidence>
<dbReference type="PANTHER" id="PTHR22762">
    <property type="entry name" value="ALPHA-GLUCOSIDASE"/>
    <property type="match status" value="1"/>
</dbReference>
<dbReference type="InterPro" id="IPR013780">
    <property type="entry name" value="Glyco_hydro_b"/>
</dbReference>
<dbReference type="Gene3D" id="2.60.40.1760">
    <property type="entry name" value="glycosyl hydrolase (family 31)"/>
    <property type="match status" value="1"/>
</dbReference>
<dbReference type="InterPro" id="IPR048395">
    <property type="entry name" value="Glyco_hydro_31_C"/>
</dbReference>
<reference evidence="5 6" key="1">
    <citation type="submission" date="2017-08" db="EMBL/GenBank/DDBJ databases">
        <title>Substantial Increase in Enzyme Production by Combined Drug-Resistance Mutations in Paenibacillus agaridevorans.</title>
        <authorList>
            <person name="Tanaka Y."/>
            <person name="Funane K."/>
            <person name="Hosaka T."/>
            <person name="Shiwa Y."/>
            <person name="Fujita N."/>
            <person name="Miyazaki T."/>
            <person name="Yoshikawa H."/>
            <person name="Murakami K."/>
            <person name="Kasahara K."/>
            <person name="Inaoka T."/>
            <person name="Hiraga Y."/>
            <person name="Ochi K."/>
        </authorList>
    </citation>
    <scope>NUCLEOTIDE SEQUENCE [LARGE SCALE GENOMIC DNA]</scope>
    <source>
        <strain evidence="5 6">T-3040</strain>
    </source>
</reference>
<dbReference type="SUPFAM" id="SSF51011">
    <property type="entry name" value="Glycosyl hydrolase domain"/>
    <property type="match status" value="1"/>
</dbReference>
<evidence type="ECO:0000313" key="5">
    <source>
        <dbReference type="EMBL" id="GBG11239.1"/>
    </source>
</evidence>
<dbReference type="PANTHER" id="PTHR22762:SF144">
    <property type="entry name" value="ALPHA-XYLOSIDASE"/>
    <property type="match status" value="1"/>
</dbReference>
<dbReference type="CDD" id="cd14752">
    <property type="entry name" value="GH31_N"/>
    <property type="match status" value="1"/>
</dbReference>
<dbReference type="CDD" id="cd06592">
    <property type="entry name" value="GH31_NET37"/>
    <property type="match status" value="1"/>
</dbReference>
<dbReference type="Gene3D" id="3.20.20.80">
    <property type="entry name" value="Glycosidases"/>
    <property type="match status" value="1"/>
</dbReference>
<accession>A0A2R5F007</accession>
<dbReference type="RefSeq" id="WP_108995582.1">
    <property type="nucleotide sequence ID" value="NZ_BDQX01000390.1"/>
</dbReference>
<dbReference type="Pfam" id="PF21365">
    <property type="entry name" value="Glyco_hydro_31_3rd"/>
    <property type="match status" value="1"/>
</dbReference>
<dbReference type="InterPro" id="IPR000322">
    <property type="entry name" value="Glyco_hydro_31_TIM"/>
</dbReference>
<dbReference type="InterPro" id="IPR017853">
    <property type="entry name" value="GH"/>
</dbReference>
<dbReference type="InterPro" id="IPR011013">
    <property type="entry name" value="Gal_mutarotase_sf_dom"/>
</dbReference>
<evidence type="ECO:0000256" key="2">
    <source>
        <dbReference type="RuleBase" id="RU361185"/>
    </source>
</evidence>
<evidence type="ECO:0000259" key="3">
    <source>
        <dbReference type="Pfam" id="PF01055"/>
    </source>
</evidence>
<sequence length="718" mass="80198">MSNENDAYEYQTSDAATSWKEVAPGVWRLRIGSPEGLSPLALIGAEPDIAALGLMEAAPPPFRWSDITVEECGNNAKLLVLPLDGQERLYGTGLQFIRSNQRGRTRYLRVNSDPKQDTGETHAPVPFYVSDKGYGVLVDTSRIVTMHLGSTLLTSDTDTEWIRDRNLDPEWRATMPSPRVEIKLPSDGAFLYVFGGPKLRDAVARYNLYCGGGALPPKWGLGFWHRVPTLHTDEEALREALEYRERDVPCDVIGLEPGWHSRSYPVTGEWDGGRFPDPPSFVRRMGEAGFRINLWEHPYLSPDSGMYSKLRPMSGSHTVWGGIAPDYALTEASAVYKEHHLREHVSFGVAGYKLDECDGSELTNNAWMFPDHARFPSGLDGESMRQLYGLMFQKMTYDLYRAENRRTYGLVRASGAGASSLPYALYSDLYDHKQFIRALCNASYCGLLWTPEVRKARNAEDWARRMQTVCFSPLAMLNAWGDGTKPWSFPEVEGVVRHYIRLRMRLLPYLYTAFAEYREKGIPPIRAMSFEIPPEQLAAASGEGAGALDTTAGAYGKRRAKEWDDQYMYGNDMVVAPLVEGESEREVLLPEGVWYGLESGIRYIGGGIIRVASGVEHIPVFVREGAIIPMMPPLSHVPANGAKTELHLVHFGDAPGMCMLYDDDGETFDYERGGGSWHRVSVVPDGAGVLCGRLEGAGELPPSYCRIIWHLRQTSLEK</sequence>
<feature type="domain" description="Glycoside hydrolase family 31 TIM barrel" evidence="3">
    <location>
        <begin position="214"/>
        <end position="513"/>
    </location>
</feature>
<proteinExistence type="inferred from homology"/>
<name>A0A2R5F007_9BACL</name>
<dbReference type="GO" id="GO:0005975">
    <property type="term" value="P:carbohydrate metabolic process"/>
    <property type="evidence" value="ECO:0007669"/>
    <property type="project" value="InterPro"/>
</dbReference>
<evidence type="ECO:0000256" key="1">
    <source>
        <dbReference type="ARBA" id="ARBA00007806"/>
    </source>
</evidence>
<dbReference type="EMBL" id="BDQX01000390">
    <property type="protein sequence ID" value="GBG11239.1"/>
    <property type="molecule type" value="Genomic_DNA"/>
</dbReference>